<comment type="caution">
    <text evidence="2">The sequence shown here is derived from an EMBL/GenBank/DDBJ whole genome shotgun (WGS) entry which is preliminary data.</text>
</comment>
<feature type="region of interest" description="Disordered" evidence="1">
    <location>
        <begin position="310"/>
        <end position="410"/>
    </location>
</feature>
<feature type="compositionally biased region" description="Low complexity" evidence="1">
    <location>
        <begin position="34"/>
        <end position="45"/>
    </location>
</feature>
<proteinExistence type="predicted"/>
<dbReference type="EMBL" id="ML978126">
    <property type="protein sequence ID" value="KAF2098924.1"/>
    <property type="molecule type" value="Genomic_DNA"/>
</dbReference>
<evidence type="ECO:0000313" key="3">
    <source>
        <dbReference type="Proteomes" id="UP000799772"/>
    </source>
</evidence>
<accession>A0A9P4IDN9</accession>
<feature type="compositionally biased region" description="Low complexity" evidence="1">
    <location>
        <begin position="57"/>
        <end position="68"/>
    </location>
</feature>
<reference evidence="2" key="1">
    <citation type="journal article" date="2020" name="Stud. Mycol.">
        <title>101 Dothideomycetes genomes: a test case for predicting lifestyles and emergence of pathogens.</title>
        <authorList>
            <person name="Haridas S."/>
            <person name="Albert R."/>
            <person name="Binder M."/>
            <person name="Bloem J."/>
            <person name="Labutti K."/>
            <person name="Salamov A."/>
            <person name="Andreopoulos B."/>
            <person name="Baker S."/>
            <person name="Barry K."/>
            <person name="Bills G."/>
            <person name="Bluhm B."/>
            <person name="Cannon C."/>
            <person name="Castanera R."/>
            <person name="Culley D."/>
            <person name="Daum C."/>
            <person name="Ezra D."/>
            <person name="Gonzalez J."/>
            <person name="Henrissat B."/>
            <person name="Kuo A."/>
            <person name="Liang C."/>
            <person name="Lipzen A."/>
            <person name="Lutzoni F."/>
            <person name="Magnuson J."/>
            <person name="Mondo S."/>
            <person name="Nolan M."/>
            <person name="Ohm R."/>
            <person name="Pangilinan J."/>
            <person name="Park H.-J."/>
            <person name="Ramirez L."/>
            <person name="Alfaro M."/>
            <person name="Sun H."/>
            <person name="Tritt A."/>
            <person name="Yoshinaga Y."/>
            <person name="Zwiers L.-H."/>
            <person name="Turgeon B."/>
            <person name="Goodwin S."/>
            <person name="Spatafora J."/>
            <person name="Crous P."/>
            <person name="Grigoriev I."/>
        </authorList>
    </citation>
    <scope>NUCLEOTIDE SEQUENCE</scope>
    <source>
        <strain evidence="2">CBS 133067</strain>
    </source>
</reference>
<dbReference type="Proteomes" id="UP000799772">
    <property type="component" value="Unassembled WGS sequence"/>
</dbReference>
<protein>
    <submittedName>
        <fullName evidence="2">Uncharacterized protein</fullName>
    </submittedName>
</protein>
<feature type="compositionally biased region" description="Polar residues" evidence="1">
    <location>
        <begin position="386"/>
        <end position="396"/>
    </location>
</feature>
<sequence>MAIGSPRSNVHRHSYRVDELRGSKSQVFRPPTTPTASTTSLSASSRQQVNSRKRSRPSSPSITSASTPNLKPRDRPFHTPYSAGQSGDWSHISGNTLYSAQSSAVRSAAASPPPFVDTRYNLAGGLDTPPAVTAVRDDVESDYARHDEGFRRRWSDANQNQRPTKRNYPFEPNGAPSTGAGWSHYVFNIINGVAGRMMNFCKNGAAFTGFYSGGGRGYSLDSPGHAGSGHMEKSNWEDTEPLARSMTPFEMVSTPLPGQFPADSPPQDRPAKRTKSNGGGWVMVSEPKLDPQGHDAIRSRASSPNISMKRTVTPSQIPRPTVSRAASKRSIAPTMVARRHSSTATYVGSPVPLNSNHPASVASQRSPSLIPSPAAAHQAHKRHSSGIRSRPSTATGMYSDRGASEMSPDAMRYQARIKKEEREREHSMHKMNARLQEMIREGKAALGTKIEVELDEMDLDSYRGHAW</sequence>
<name>A0A9P4IDN9_9PEZI</name>
<feature type="compositionally biased region" description="Polar residues" evidence="1">
    <location>
        <begin position="342"/>
        <end position="369"/>
    </location>
</feature>
<evidence type="ECO:0000313" key="2">
    <source>
        <dbReference type="EMBL" id="KAF2098924.1"/>
    </source>
</evidence>
<evidence type="ECO:0000256" key="1">
    <source>
        <dbReference type="SAM" id="MobiDB-lite"/>
    </source>
</evidence>
<organism evidence="2 3">
    <name type="scientific">Rhizodiscina lignyota</name>
    <dbReference type="NCBI Taxonomy" id="1504668"/>
    <lineage>
        <taxon>Eukaryota</taxon>
        <taxon>Fungi</taxon>
        <taxon>Dikarya</taxon>
        <taxon>Ascomycota</taxon>
        <taxon>Pezizomycotina</taxon>
        <taxon>Dothideomycetes</taxon>
        <taxon>Pleosporomycetidae</taxon>
        <taxon>Aulographales</taxon>
        <taxon>Rhizodiscinaceae</taxon>
        <taxon>Rhizodiscina</taxon>
    </lineage>
</organism>
<feature type="region of interest" description="Disordered" evidence="1">
    <location>
        <begin position="1"/>
        <end position="89"/>
    </location>
</feature>
<dbReference type="OrthoDB" id="5138418at2759"/>
<dbReference type="AlphaFoldDB" id="A0A9P4IDN9"/>
<feature type="region of interest" description="Disordered" evidence="1">
    <location>
        <begin position="255"/>
        <end position="293"/>
    </location>
</feature>
<gene>
    <name evidence="2" type="ORF">NA57DRAFT_56558</name>
</gene>
<keyword evidence="3" id="KW-1185">Reference proteome</keyword>